<feature type="active site" description="Proton donor/acceptor" evidence="7">
    <location>
        <position position="454"/>
    </location>
</feature>
<proteinExistence type="inferred from homology"/>
<dbReference type="GO" id="GO:0071972">
    <property type="term" value="F:peptidoglycan L,D-transpeptidase activity"/>
    <property type="evidence" value="ECO:0007669"/>
    <property type="project" value="TreeGrafter"/>
</dbReference>
<feature type="active site" description="Nucleophile" evidence="7">
    <location>
        <position position="470"/>
    </location>
</feature>
<accession>A0A9X2X6D9</accession>
<keyword evidence="9" id="KW-0732">Signal</keyword>
<evidence type="ECO:0000259" key="10">
    <source>
        <dbReference type="PROSITE" id="PS52029"/>
    </source>
</evidence>
<sequence>MKTCSLAFLSGLLIVPQALAAAALEDSGQRHAPAEQQGVQLAQAYDFDVYIDQYGREIIINPRTGEVVEIRAPYYEPAPPPRTDSWGARRGYYDFSDPRDVERFHRDREAAIRGGWGDYALPEPQPLPPPPSYEPYEDPYDAPDYGYEPDRGYEPDPLFQERRSVERVPLEPPSPGGSDTFAAIPDLGPAQPGQGEQLRQGLPRSPDFTIPGVRGASEEVAAFQVLLDRAGASPGVIDGRIGDNVNKAIDAYHKITGQRLRTYDKAWIEAELEATGGPAFMSYTITPADVAGPYIASVPEDYGEKARLERLSFTRVSEMLAERFHMDENYLLQLNPGANFDRPGTIIKVANPGTPATTPVARIVADKSAKQVRAYDERGRLVAAYPATIGSTDTPSPSGKHEVVRIAFEPNYTYDPKKNFKQGNNDRILTIPPGPNGPVGSVWIALSKPTYGIHGTPEPSKIGKTYSHGCIRLTNWDAEELAKRVKPGVPVEFVE</sequence>
<feature type="domain" description="L,D-TPase catalytic" evidence="10">
    <location>
        <begin position="361"/>
        <end position="494"/>
    </location>
</feature>
<dbReference type="CDD" id="cd16913">
    <property type="entry name" value="YkuD_like"/>
    <property type="match status" value="1"/>
</dbReference>
<evidence type="ECO:0000256" key="7">
    <source>
        <dbReference type="PROSITE-ProRule" id="PRU01373"/>
    </source>
</evidence>
<dbReference type="GO" id="GO:0071555">
    <property type="term" value="P:cell wall organization"/>
    <property type="evidence" value="ECO:0007669"/>
    <property type="project" value="UniProtKB-UniRule"/>
</dbReference>
<evidence type="ECO:0000313" key="11">
    <source>
        <dbReference type="EMBL" id="MCT8989710.1"/>
    </source>
</evidence>
<feature type="compositionally biased region" description="Pro residues" evidence="8">
    <location>
        <begin position="123"/>
        <end position="133"/>
    </location>
</feature>
<evidence type="ECO:0000256" key="1">
    <source>
        <dbReference type="ARBA" id="ARBA00004752"/>
    </source>
</evidence>
<dbReference type="Pfam" id="PF03734">
    <property type="entry name" value="YkuD"/>
    <property type="match status" value="1"/>
</dbReference>
<dbReference type="SUPFAM" id="SSF141523">
    <property type="entry name" value="L,D-transpeptidase catalytic domain-like"/>
    <property type="match status" value="1"/>
</dbReference>
<comment type="pathway">
    <text evidence="1 7">Cell wall biogenesis; peptidoglycan biosynthesis.</text>
</comment>
<evidence type="ECO:0000256" key="9">
    <source>
        <dbReference type="SAM" id="SignalP"/>
    </source>
</evidence>
<dbReference type="PROSITE" id="PS52029">
    <property type="entry name" value="LD_TPASE"/>
    <property type="match status" value="1"/>
</dbReference>
<dbReference type="AlphaFoldDB" id="A0A9X2X6D9"/>
<dbReference type="RefSeq" id="WP_261514565.1">
    <property type="nucleotide sequence ID" value="NZ_JAODNV010000006.1"/>
</dbReference>
<dbReference type="GO" id="GO:0016740">
    <property type="term" value="F:transferase activity"/>
    <property type="evidence" value="ECO:0007669"/>
    <property type="project" value="UniProtKB-KW"/>
</dbReference>
<dbReference type="GO" id="GO:0005576">
    <property type="term" value="C:extracellular region"/>
    <property type="evidence" value="ECO:0007669"/>
    <property type="project" value="TreeGrafter"/>
</dbReference>
<keyword evidence="5 7" id="KW-0573">Peptidoglycan synthesis</keyword>
<dbReference type="EMBL" id="JAODNV010000006">
    <property type="protein sequence ID" value="MCT8989710.1"/>
    <property type="molecule type" value="Genomic_DNA"/>
</dbReference>
<keyword evidence="3" id="KW-0808">Transferase</keyword>
<evidence type="ECO:0000313" key="12">
    <source>
        <dbReference type="Proteomes" id="UP001149009"/>
    </source>
</evidence>
<dbReference type="PANTHER" id="PTHR30582">
    <property type="entry name" value="L,D-TRANSPEPTIDASE"/>
    <property type="match status" value="1"/>
</dbReference>
<feature type="signal peptide" evidence="9">
    <location>
        <begin position="1"/>
        <end position="20"/>
    </location>
</feature>
<dbReference type="Proteomes" id="UP001149009">
    <property type="component" value="Unassembled WGS sequence"/>
</dbReference>
<dbReference type="InterPro" id="IPR038063">
    <property type="entry name" value="Transpep_catalytic_dom"/>
</dbReference>
<feature type="compositionally biased region" description="Basic and acidic residues" evidence="8">
    <location>
        <begin position="148"/>
        <end position="169"/>
    </location>
</feature>
<comment type="similarity">
    <text evidence="2">Belongs to the YkuD family.</text>
</comment>
<reference evidence="11" key="1">
    <citation type="submission" date="2022-08" db="EMBL/GenBank/DDBJ databases">
        <title>Chelativorans sichuanense sp. nov., a paraffin oil-degrading bacterium isolated from a mixture of oil-based drill cuttings and paddy soil.</title>
        <authorList>
            <person name="Yu J."/>
            <person name="Liu H."/>
            <person name="Chen Q."/>
        </authorList>
    </citation>
    <scope>NUCLEOTIDE SEQUENCE</scope>
    <source>
        <strain evidence="11">SCAU 2101</strain>
    </source>
</reference>
<evidence type="ECO:0000256" key="6">
    <source>
        <dbReference type="ARBA" id="ARBA00023316"/>
    </source>
</evidence>
<feature type="region of interest" description="Disordered" evidence="8">
    <location>
        <begin position="116"/>
        <end position="207"/>
    </location>
</feature>
<dbReference type="InterPro" id="IPR005490">
    <property type="entry name" value="LD_TPept_cat_dom"/>
</dbReference>
<dbReference type="GO" id="GO:0008360">
    <property type="term" value="P:regulation of cell shape"/>
    <property type="evidence" value="ECO:0007669"/>
    <property type="project" value="UniProtKB-UniRule"/>
</dbReference>
<protein>
    <submittedName>
        <fullName evidence="11">L,D-transpeptidase</fullName>
    </submittedName>
</protein>
<name>A0A9X2X6D9_9HYPH</name>
<gene>
    <name evidence="11" type="ORF">NYR54_05280</name>
</gene>
<dbReference type="Gene3D" id="2.40.440.10">
    <property type="entry name" value="L,D-transpeptidase catalytic domain-like"/>
    <property type="match status" value="1"/>
</dbReference>
<keyword evidence="12" id="KW-1185">Reference proteome</keyword>
<evidence type="ECO:0000256" key="5">
    <source>
        <dbReference type="ARBA" id="ARBA00022984"/>
    </source>
</evidence>
<evidence type="ECO:0000256" key="2">
    <source>
        <dbReference type="ARBA" id="ARBA00005992"/>
    </source>
</evidence>
<keyword evidence="6 7" id="KW-0961">Cell wall biogenesis/degradation</keyword>
<dbReference type="GO" id="GO:0018104">
    <property type="term" value="P:peptidoglycan-protein cross-linking"/>
    <property type="evidence" value="ECO:0007669"/>
    <property type="project" value="TreeGrafter"/>
</dbReference>
<comment type="caution">
    <text evidence="11">The sequence shown here is derived from an EMBL/GenBank/DDBJ whole genome shotgun (WGS) entry which is preliminary data.</text>
</comment>
<dbReference type="PANTHER" id="PTHR30582:SF30">
    <property type="entry name" value="BLR4375 PROTEIN"/>
    <property type="match status" value="1"/>
</dbReference>
<dbReference type="InterPro" id="IPR050979">
    <property type="entry name" value="LD-transpeptidase"/>
</dbReference>
<evidence type="ECO:0000256" key="3">
    <source>
        <dbReference type="ARBA" id="ARBA00022679"/>
    </source>
</evidence>
<evidence type="ECO:0000256" key="8">
    <source>
        <dbReference type="SAM" id="MobiDB-lite"/>
    </source>
</evidence>
<evidence type="ECO:0000256" key="4">
    <source>
        <dbReference type="ARBA" id="ARBA00022960"/>
    </source>
</evidence>
<keyword evidence="4 7" id="KW-0133">Cell shape</keyword>
<organism evidence="11 12">
    <name type="scientific">Chelativorans petroleitrophicus</name>
    <dbReference type="NCBI Taxonomy" id="2975484"/>
    <lineage>
        <taxon>Bacteria</taxon>
        <taxon>Pseudomonadati</taxon>
        <taxon>Pseudomonadota</taxon>
        <taxon>Alphaproteobacteria</taxon>
        <taxon>Hyphomicrobiales</taxon>
        <taxon>Phyllobacteriaceae</taxon>
        <taxon>Chelativorans</taxon>
    </lineage>
</organism>
<feature type="chain" id="PRO_5040977812" evidence="9">
    <location>
        <begin position="21"/>
        <end position="495"/>
    </location>
</feature>